<gene>
    <name evidence="2" type="ORF">PR048_008065</name>
</gene>
<keyword evidence="3" id="KW-1185">Reference proteome</keyword>
<reference evidence="2 3" key="1">
    <citation type="submission" date="2023-02" db="EMBL/GenBank/DDBJ databases">
        <title>LHISI_Scaffold_Assembly.</title>
        <authorList>
            <person name="Stuart O.P."/>
            <person name="Cleave R."/>
            <person name="Magrath M.J.L."/>
            <person name="Mikheyev A.S."/>
        </authorList>
    </citation>
    <scope>NUCLEOTIDE SEQUENCE [LARGE SCALE GENOMIC DNA]</scope>
    <source>
        <strain evidence="2">Daus_M_001</strain>
        <tissue evidence="2">Leg muscle</tissue>
    </source>
</reference>
<feature type="region of interest" description="Disordered" evidence="1">
    <location>
        <begin position="546"/>
        <end position="582"/>
    </location>
</feature>
<evidence type="ECO:0000256" key="1">
    <source>
        <dbReference type="SAM" id="MobiDB-lite"/>
    </source>
</evidence>
<dbReference type="EMBL" id="JARBHB010000003">
    <property type="protein sequence ID" value="KAJ8888574.1"/>
    <property type="molecule type" value="Genomic_DNA"/>
</dbReference>
<dbReference type="Proteomes" id="UP001159363">
    <property type="component" value="Chromosome 3"/>
</dbReference>
<evidence type="ECO:0000313" key="2">
    <source>
        <dbReference type="EMBL" id="KAJ8888574.1"/>
    </source>
</evidence>
<protein>
    <submittedName>
        <fullName evidence="2">Uncharacterized protein</fullName>
    </submittedName>
</protein>
<accession>A0ABQ9HW13</accession>
<sequence>MAAGRRATTMNNEHGFKAKHLAGLEKRRAGLPTELGDIISSRHILGVDSRRPFPLSVSLSFSIFRALLEDESIRITDRRKGYLFYLEKLSEHVGWFLANGQCALGGASRAEEARHWVDSQPQAFFSKCTHRRYDPTSGVLPMVMSADMGWTNAYRLRYTGLQPLKEIFPNHGYPVNIFDLNFPKNISYLDSEFCSTLCEPVVKTDMLTTADNFHRSTGTKAINEAQHHEVNALCFCGRAATKKLLRTHINVQLYFETCKQFLGHDTLSGTDGCDTITMREFGSTLGTTHFLSSGPVAKRNFRLSCYTSLFRLQQPLIRNGCEEGGWPGRVRKHQGGGGLKGEARIGHGVFVEQGKAGTEGVRTELHEGSVCYNYHYLLFTTIGFTAGGRVVQCEARQDRRKGAARVNPVSEVVHRGSGMLMRLCCGRRMYIQAGEENGASCVTPPVPSFPLSPTTLPADQWTNPLEPINLQLIEVNIEQRRNERTGETGYPRENPLTNTIVWHDSRMQKSGVGCRTQFCMNDEVRDKDMLFCLLVGVTGGEYEAGARMSSRGKREISEKNPPTNGIVRHDSHLRKSGDPAGDLTRTTVNKMADDSGTQQRLEQVASELRRWWMKKVTRERKVGGRTAYAQELKDDRYHGYRLRTNHECSLSELRNPEWLGQMRKRHDFEVCCGLRFVCVKTLALFVAGAPGFREKISRPVVFHNTLAQTYFRDWMVSVLRVFSDCARITGGVVSWCEVSCIMQTNAVMAFHSNMIQPAGQTLCDNIRGGRGEGRATSREALVRQVTAAGDSETSKPICKGGGGGSPYKNPAVCRPVPCDISVARRELPWPYTANSAIAHVTKIQNGVATSFTNQRSVTHSPAGSPAIGDISQQAAANQTQGPFSEHRTAYQRKVVRPHQMDCHAISSLWNYLLSDILGNMAGFTIARRVRPSVIRPSVSQPGDFQPVFLHGRTVAITKLPCVGPVNSYWEQNEIPYGGVRHGENFRPQGALLFQRDRSQAGGLYPCILRETPYPPATLNIKPHNCAYIGKPYAYIMYDFTLSAQES</sequence>
<proteinExistence type="predicted"/>
<comment type="caution">
    <text evidence="2">The sequence shown here is derived from an EMBL/GenBank/DDBJ whole genome shotgun (WGS) entry which is preliminary data.</text>
</comment>
<organism evidence="2 3">
    <name type="scientific">Dryococelus australis</name>
    <dbReference type="NCBI Taxonomy" id="614101"/>
    <lineage>
        <taxon>Eukaryota</taxon>
        <taxon>Metazoa</taxon>
        <taxon>Ecdysozoa</taxon>
        <taxon>Arthropoda</taxon>
        <taxon>Hexapoda</taxon>
        <taxon>Insecta</taxon>
        <taxon>Pterygota</taxon>
        <taxon>Neoptera</taxon>
        <taxon>Polyneoptera</taxon>
        <taxon>Phasmatodea</taxon>
        <taxon>Verophasmatodea</taxon>
        <taxon>Anareolatae</taxon>
        <taxon>Phasmatidae</taxon>
        <taxon>Eurycanthinae</taxon>
        <taxon>Dryococelus</taxon>
    </lineage>
</organism>
<name>A0ABQ9HW13_9NEOP</name>
<feature type="compositionally biased region" description="Basic and acidic residues" evidence="1">
    <location>
        <begin position="567"/>
        <end position="577"/>
    </location>
</feature>
<evidence type="ECO:0000313" key="3">
    <source>
        <dbReference type="Proteomes" id="UP001159363"/>
    </source>
</evidence>